<gene>
    <name evidence="2" type="ORF">NDU88_004171</name>
</gene>
<accession>A0AAV7SI01</accession>
<dbReference type="AlphaFoldDB" id="A0AAV7SI01"/>
<comment type="caution">
    <text evidence="2">The sequence shown here is derived from an EMBL/GenBank/DDBJ whole genome shotgun (WGS) entry which is preliminary data.</text>
</comment>
<name>A0AAV7SI01_PLEWA</name>
<dbReference type="EMBL" id="JANPWB010000008">
    <property type="protein sequence ID" value="KAJ1163718.1"/>
    <property type="molecule type" value="Genomic_DNA"/>
</dbReference>
<dbReference type="Proteomes" id="UP001066276">
    <property type="component" value="Chromosome 4_2"/>
</dbReference>
<keyword evidence="3" id="KW-1185">Reference proteome</keyword>
<organism evidence="2 3">
    <name type="scientific">Pleurodeles waltl</name>
    <name type="common">Iberian ribbed newt</name>
    <dbReference type="NCBI Taxonomy" id="8319"/>
    <lineage>
        <taxon>Eukaryota</taxon>
        <taxon>Metazoa</taxon>
        <taxon>Chordata</taxon>
        <taxon>Craniata</taxon>
        <taxon>Vertebrata</taxon>
        <taxon>Euteleostomi</taxon>
        <taxon>Amphibia</taxon>
        <taxon>Batrachia</taxon>
        <taxon>Caudata</taxon>
        <taxon>Salamandroidea</taxon>
        <taxon>Salamandridae</taxon>
        <taxon>Pleurodelinae</taxon>
        <taxon>Pleurodeles</taxon>
    </lineage>
</organism>
<reference evidence="2" key="1">
    <citation type="journal article" date="2022" name="bioRxiv">
        <title>Sequencing and chromosome-scale assembly of the giantPleurodeles waltlgenome.</title>
        <authorList>
            <person name="Brown T."/>
            <person name="Elewa A."/>
            <person name="Iarovenko S."/>
            <person name="Subramanian E."/>
            <person name="Araus A.J."/>
            <person name="Petzold A."/>
            <person name="Susuki M."/>
            <person name="Suzuki K.-i.T."/>
            <person name="Hayashi T."/>
            <person name="Toyoda A."/>
            <person name="Oliveira C."/>
            <person name="Osipova E."/>
            <person name="Leigh N.D."/>
            <person name="Simon A."/>
            <person name="Yun M.H."/>
        </authorList>
    </citation>
    <scope>NUCLEOTIDE SEQUENCE</scope>
    <source>
        <strain evidence="2">20211129_DDA</strain>
        <tissue evidence="2">Liver</tissue>
    </source>
</reference>
<protein>
    <submittedName>
        <fullName evidence="2">Uncharacterized protein</fullName>
    </submittedName>
</protein>
<evidence type="ECO:0000313" key="3">
    <source>
        <dbReference type="Proteomes" id="UP001066276"/>
    </source>
</evidence>
<feature type="region of interest" description="Disordered" evidence="1">
    <location>
        <begin position="27"/>
        <end position="53"/>
    </location>
</feature>
<evidence type="ECO:0000313" key="2">
    <source>
        <dbReference type="EMBL" id="KAJ1163718.1"/>
    </source>
</evidence>
<sequence length="98" mass="10784">MTLPSRVFQRGSAKLPRWAAVAQGDPLYRPTVDRPAPVMRGPQVAIRDGGAPKMTLPSRVIQRGSAKPPHWAAVAQGDPLCWGGNERRRQSHMCCRDT</sequence>
<evidence type="ECO:0000256" key="1">
    <source>
        <dbReference type="SAM" id="MobiDB-lite"/>
    </source>
</evidence>
<proteinExistence type="predicted"/>